<accession>A0A239P9K7</accession>
<dbReference type="InterPro" id="IPR007278">
    <property type="entry name" value="DUF397"/>
</dbReference>
<reference evidence="2 3" key="1">
    <citation type="submission" date="2017-06" db="EMBL/GenBank/DDBJ databases">
        <authorList>
            <person name="Kim H.J."/>
            <person name="Triplett B.A."/>
        </authorList>
    </citation>
    <scope>NUCLEOTIDE SEQUENCE [LARGE SCALE GENOMIC DNA]</scope>
    <source>
        <strain evidence="2 3">DSM 44715</strain>
    </source>
</reference>
<gene>
    <name evidence="2" type="ORF">SAMN05443665_11202</name>
</gene>
<keyword evidence="3" id="KW-1185">Reference proteome</keyword>
<sequence length="55" mass="6042">MRRVQGFRLAEILDGDAEAPKAVRDSKDPEGGVLALEPDVWAVMVSEIKRGAYDL</sequence>
<dbReference type="AlphaFoldDB" id="A0A239P9K7"/>
<feature type="domain" description="DUF397" evidence="1">
    <location>
        <begin position="20"/>
        <end position="49"/>
    </location>
</feature>
<evidence type="ECO:0000259" key="1">
    <source>
        <dbReference type="Pfam" id="PF04149"/>
    </source>
</evidence>
<evidence type="ECO:0000313" key="2">
    <source>
        <dbReference type="EMBL" id="SNT63622.1"/>
    </source>
</evidence>
<dbReference type="Proteomes" id="UP000198318">
    <property type="component" value="Unassembled WGS sequence"/>
</dbReference>
<dbReference type="EMBL" id="FZOR01000119">
    <property type="protein sequence ID" value="SNT63622.1"/>
    <property type="molecule type" value="Genomic_DNA"/>
</dbReference>
<organism evidence="2 3">
    <name type="scientific">Actinomadura meyerae</name>
    <dbReference type="NCBI Taxonomy" id="240840"/>
    <lineage>
        <taxon>Bacteria</taxon>
        <taxon>Bacillati</taxon>
        <taxon>Actinomycetota</taxon>
        <taxon>Actinomycetes</taxon>
        <taxon>Streptosporangiales</taxon>
        <taxon>Thermomonosporaceae</taxon>
        <taxon>Actinomadura</taxon>
    </lineage>
</organism>
<dbReference type="Pfam" id="PF04149">
    <property type="entry name" value="DUF397"/>
    <property type="match status" value="1"/>
</dbReference>
<protein>
    <recommendedName>
        <fullName evidence="1">DUF397 domain-containing protein</fullName>
    </recommendedName>
</protein>
<name>A0A239P9K7_9ACTN</name>
<proteinExistence type="predicted"/>
<evidence type="ECO:0000313" key="3">
    <source>
        <dbReference type="Proteomes" id="UP000198318"/>
    </source>
</evidence>